<dbReference type="InterPro" id="IPR015422">
    <property type="entry name" value="PyrdxlP-dep_Trfase_small"/>
</dbReference>
<dbReference type="OrthoDB" id="9802872at2"/>
<dbReference type="InterPro" id="IPR051798">
    <property type="entry name" value="Class-II_PLP-Dep_Aminotrans"/>
</dbReference>
<keyword evidence="4" id="KW-0456">Lyase</keyword>
<evidence type="ECO:0000256" key="5">
    <source>
        <dbReference type="ARBA" id="ARBA00037974"/>
    </source>
</evidence>
<dbReference type="InterPro" id="IPR015421">
    <property type="entry name" value="PyrdxlP-dep_Trfase_major"/>
</dbReference>
<keyword evidence="7" id="KW-0032">Aminotransferase</keyword>
<protein>
    <recommendedName>
        <fullName evidence="2">cysteine-S-conjugate beta-lyase</fullName>
        <ecNumber evidence="2">4.4.1.13</ecNumber>
    </recommendedName>
</protein>
<keyword evidence="3" id="KW-0663">Pyridoxal phosphate</keyword>
<accession>A0A498RF80</accession>
<evidence type="ECO:0000313" key="8">
    <source>
        <dbReference type="Proteomes" id="UP000277811"/>
    </source>
</evidence>
<evidence type="ECO:0000256" key="2">
    <source>
        <dbReference type="ARBA" id="ARBA00012224"/>
    </source>
</evidence>
<evidence type="ECO:0000256" key="3">
    <source>
        <dbReference type="ARBA" id="ARBA00022898"/>
    </source>
</evidence>
<comment type="cofactor">
    <cofactor evidence="1">
        <name>pyridoxal 5'-phosphate</name>
        <dbReference type="ChEBI" id="CHEBI:597326"/>
    </cofactor>
</comment>
<keyword evidence="8" id="KW-1185">Reference proteome</keyword>
<dbReference type="Gene3D" id="3.90.1150.10">
    <property type="entry name" value="Aspartate Aminotransferase, domain 1"/>
    <property type="match status" value="1"/>
</dbReference>
<keyword evidence="7" id="KW-0808">Transferase</keyword>
<dbReference type="Gene3D" id="3.40.640.10">
    <property type="entry name" value="Type I PLP-dependent aspartate aminotransferase-like (Major domain)"/>
    <property type="match status" value="1"/>
</dbReference>
<dbReference type="GO" id="GO:0008483">
    <property type="term" value="F:transaminase activity"/>
    <property type="evidence" value="ECO:0007669"/>
    <property type="project" value="UniProtKB-KW"/>
</dbReference>
<dbReference type="AlphaFoldDB" id="A0A498RF80"/>
<dbReference type="EMBL" id="UPPP01000127">
    <property type="protein sequence ID" value="VBB09607.1"/>
    <property type="molecule type" value="Genomic_DNA"/>
</dbReference>
<proteinExistence type="inferred from homology"/>
<evidence type="ECO:0000256" key="1">
    <source>
        <dbReference type="ARBA" id="ARBA00001933"/>
    </source>
</evidence>
<dbReference type="InterPro" id="IPR015424">
    <property type="entry name" value="PyrdxlP-dep_Trfase"/>
</dbReference>
<dbReference type="Proteomes" id="UP000277811">
    <property type="component" value="Unassembled WGS sequence"/>
</dbReference>
<feature type="domain" description="Aminotransferase class I/classII large" evidence="6">
    <location>
        <begin position="46"/>
        <end position="380"/>
    </location>
</feature>
<dbReference type="Pfam" id="PF00155">
    <property type="entry name" value="Aminotran_1_2"/>
    <property type="match status" value="1"/>
</dbReference>
<dbReference type="CDD" id="cd00609">
    <property type="entry name" value="AAT_like"/>
    <property type="match status" value="1"/>
</dbReference>
<evidence type="ECO:0000313" key="7">
    <source>
        <dbReference type="EMBL" id="VBB09607.1"/>
    </source>
</evidence>
<gene>
    <name evidence="7" type="ORF">LUCI_4902</name>
</gene>
<evidence type="ECO:0000259" key="6">
    <source>
        <dbReference type="Pfam" id="PF00155"/>
    </source>
</evidence>
<dbReference type="EC" id="4.4.1.13" evidence="2"/>
<dbReference type="InterPro" id="IPR004839">
    <property type="entry name" value="Aminotransferase_I/II_large"/>
</dbReference>
<name>A0A498RF80_9FIRM</name>
<dbReference type="GO" id="GO:0030170">
    <property type="term" value="F:pyridoxal phosphate binding"/>
    <property type="evidence" value="ECO:0007669"/>
    <property type="project" value="InterPro"/>
</dbReference>
<evidence type="ECO:0000256" key="4">
    <source>
        <dbReference type="ARBA" id="ARBA00023239"/>
    </source>
</evidence>
<organism evidence="7 8">
    <name type="scientific">Lucifera butyrica</name>
    <dbReference type="NCBI Taxonomy" id="1351585"/>
    <lineage>
        <taxon>Bacteria</taxon>
        <taxon>Bacillati</taxon>
        <taxon>Bacillota</taxon>
        <taxon>Negativicutes</taxon>
        <taxon>Veillonellales</taxon>
        <taxon>Veillonellaceae</taxon>
        <taxon>Lucifera</taxon>
    </lineage>
</organism>
<dbReference type="NCBIfam" id="TIGR04350">
    <property type="entry name" value="C_S_lyase_PatB"/>
    <property type="match status" value="1"/>
</dbReference>
<dbReference type="PANTHER" id="PTHR43525:SF1">
    <property type="entry name" value="PROTEIN MALY"/>
    <property type="match status" value="1"/>
</dbReference>
<dbReference type="PANTHER" id="PTHR43525">
    <property type="entry name" value="PROTEIN MALY"/>
    <property type="match status" value="1"/>
</dbReference>
<dbReference type="InterPro" id="IPR027619">
    <property type="entry name" value="C-S_lyase_PatB-like"/>
</dbReference>
<comment type="similarity">
    <text evidence="5">Belongs to the class-II pyridoxal-phosphate-dependent aminotransferase family. MalY/PatB cystathionine beta-lyase subfamily.</text>
</comment>
<dbReference type="RefSeq" id="WP_122630380.1">
    <property type="nucleotide sequence ID" value="NZ_UPPP01000127.1"/>
</dbReference>
<dbReference type="GO" id="GO:0047804">
    <property type="term" value="F:cysteine-S-conjugate beta-lyase activity"/>
    <property type="evidence" value="ECO:0007669"/>
    <property type="project" value="UniProtKB-EC"/>
</dbReference>
<sequence length="395" mass="45271">MYNFDECPDRVRERARKWDRKIIEKNFGKVPEGFIPMWIADMDFKMPPELEQALRAAIGRGALGYTYCYDEFYEAVMRWQGDRHGATVEKEWITLSYGTVSTLHYVIQAFCGPEDCVLMNTPVYEPFDSAARRQGVKRIYNSLQLREGRYTINFTALKAQLEQYKPQLYLFCSPHNPSGRIWSFEEMKTVARLCREHDTILVADEVHGEHIHQGKFHSALMLKEAHSNLILLTSPNKGFNLGGLKTSYSIIPDEKLRTRLRQKLEQNSVTSPNVFGIIGLIAAYDRCRPWLDEAAAYIRENYELFASYIAAKIPQLQVMEMEASYLAWVDIRRTGLSSGEVTRVLASRAGALVENGAHFVRDGEGYIRVNLGTQRDNVLAVLKKMEEVLNQPPGR</sequence>
<dbReference type="SUPFAM" id="SSF53383">
    <property type="entry name" value="PLP-dependent transferases"/>
    <property type="match status" value="1"/>
</dbReference>
<reference evidence="7 8" key="1">
    <citation type="submission" date="2018-06" db="EMBL/GenBank/DDBJ databases">
        <authorList>
            <person name="Strepis N."/>
        </authorList>
    </citation>
    <scope>NUCLEOTIDE SEQUENCE [LARGE SCALE GENOMIC DNA]</scope>
    <source>
        <strain evidence="7">LUCI</strain>
    </source>
</reference>